<dbReference type="PANTHER" id="PTHR11406:SF32">
    <property type="entry name" value="PHOSPHOGLYCERATE KINASE"/>
    <property type="match status" value="1"/>
</dbReference>
<keyword evidence="8" id="KW-0547">Nucleotide-binding</keyword>
<dbReference type="EC" id="2.7.2.3" evidence="12"/>
<dbReference type="InterPro" id="IPR003358">
    <property type="entry name" value="tRNA_(Gua-N-7)_MeTrfase_Trmb"/>
</dbReference>
<evidence type="ECO:0000256" key="6">
    <source>
        <dbReference type="ARBA" id="ARBA00022691"/>
    </source>
</evidence>
<evidence type="ECO:0000256" key="13">
    <source>
        <dbReference type="RuleBase" id="RU000696"/>
    </source>
</evidence>
<dbReference type="PRINTS" id="PR00477">
    <property type="entry name" value="PHGLYCKINASE"/>
</dbReference>
<gene>
    <name evidence="14" type="ORF">LWI28_016164</name>
</gene>
<evidence type="ECO:0000256" key="3">
    <source>
        <dbReference type="ARBA" id="ARBA00008982"/>
    </source>
</evidence>
<evidence type="ECO:0000256" key="11">
    <source>
        <dbReference type="ARBA" id="ARBA00022842"/>
    </source>
</evidence>
<reference evidence="14" key="2">
    <citation type="submission" date="2023-02" db="EMBL/GenBank/DDBJ databases">
        <authorList>
            <person name="Swenson N.G."/>
            <person name="Wegrzyn J.L."/>
            <person name="Mcevoy S.L."/>
        </authorList>
    </citation>
    <scope>NUCLEOTIDE SEQUENCE</scope>
    <source>
        <strain evidence="14">91603</strain>
        <tissue evidence="14">Leaf</tissue>
    </source>
</reference>
<keyword evidence="15" id="KW-1185">Reference proteome</keyword>
<keyword evidence="6" id="KW-0949">S-adenosyl-L-methionine</keyword>
<dbReference type="Pfam" id="PF00162">
    <property type="entry name" value="PGK"/>
    <property type="match status" value="1"/>
</dbReference>
<sequence>MLSNKLSFFAPSKLLQQNNSCSYIRNNDASRNRLQSFSQGGCEVADSVRSSLESEAYVGDEVVSETLPHIQTLRKFPKQELFAKVVMVRFDSTILLGEELDQSSQLVSEALFTIKYLHEAGAKLILASDWSSKINSTLVDAESVADILSSALQLKVVTVLCISSKISLDMEVFKKGDILLLENLSGFKEEVANCPKFAELLSSGVDIFVNDSFSQSHKILASTVGVARFCYACLAGFHFEESLCQLKKAAKLDKKPYVAIIGGGNLYNKAAALHYLASRCDGLFFVGMMSFQIMHALGLSVPSSLVEKDAHKAALDLIQLAHHKNINIIYPKDFWCINSHLPNHLEMFPAHFIPDGWVPVDLGTRSLEELNSLITKSKKIIWIGPVKFSMACKAITKESSSALGFNMVKNASVVWEFLKGRKLPGIMALDRALPFEIDWDAAYSDPTQPLVVDIGSGNGLFLLGMARKKKDFNFLGLEINAKLVRRCLDSVHLSGITNGYFIETNATSTFRSIVSSYPGQLILVSVQCPNPDFNKPDHRWRMMQRSLVEAVTYLLTYDGKVFLQSDIKEVVVRMKEQFLGYSKGKLALVQDHCDTKINQGAWLEENPFGVRSDWEQHVLDRGAPMYRLLLSKLATVK</sequence>
<dbReference type="GO" id="GO:0005829">
    <property type="term" value="C:cytosol"/>
    <property type="evidence" value="ECO:0007669"/>
    <property type="project" value="TreeGrafter"/>
</dbReference>
<evidence type="ECO:0000256" key="9">
    <source>
        <dbReference type="ARBA" id="ARBA00022777"/>
    </source>
</evidence>
<dbReference type="GO" id="GO:0004618">
    <property type="term" value="F:phosphoglycerate kinase activity"/>
    <property type="evidence" value="ECO:0007669"/>
    <property type="project" value="UniProtKB-EC"/>
</dbReference>
<evidence type="ECO:0000256" key="7">
    <source>
        <dbReference type="ARBA" id="ARBA00022694"/>
    </source>
</evidence>
<dbReference type="GO" id="GO:0006096">
    <property type="term" value="P:glycolytic process"/>
    <property type="evidence" value="ECO:0007669"/>
    <property type="project" value="InterPro"/>
</dbReference>
<evidence type="ECO:0000256" key="12">
    <source>
        <dbReference type="RuleBase" id="RU000532"/>
    </source>
</evidence>
<comment type="caution">
    <text evidence="14">The sequence shown here is derived from an EMBL/GenBank/DDBJ whole genome shotgun (WGS) entry which is preliminary data.</text>
</comment>
<dbReference type="AlphaFoldDB" id="A0AAD5I6E4"/>
<dbReference type="EMBL" id="JAJSOW010000108">
    <property type="protein sequence ID" value="KAI9153761.1"/>
    <property type="molecule type" value="Genomic_DNA"/>
</dbReference>
<organism evidence="14 15">
    <name type="scientific">Acer negundo</name>
    <name type="common">Box elder</name>
    <dbReference type="NCBI Taxonomy" id="4023"/>
    <lineage>
        <taxon>Eukaryota</taxon>
        <taxon>Viridiplantae</taxon>
        <taxon>Streptophyta</taxon>
        <taxon>Embryophyta</taxon>
        <taxon>Tracheophyta</taxon>
        <taxon>Spermatophyta</taxon>
        <taxon>Magnoliopsida</taxon>
        <taxon>eudicotyledons</taxon>
        <taxon>Gunneridae</taxon>
        <taxon>Pentapetalae</taxon>
        <taxon>rosids</taxon>
        <taxon>malvids</taxon>
        <taxon>Sapindales</taxon>
        <taxon>Sapindaceae</taxon>
        <taxon>Hippocastanoideae</taxon>
        <taxon>Acereae</taxon>
        <taxon>Acer</taxon>
    </lineage>
</organism>
<proteinExistence type="inferred from homology"/>
<dbReference type="GO" id="GO:0005524">
    <property type="term" value="F:ATP binding"/>
    <property type="evidence" value="ECO:0007669"/>
    <property type="project" value="UniProtKB-KW"/>
</dbReference>
<dbReference type="SUPFAM" id="SSF53748">
    <property type="entry name" value="Phosphoglycerate kinase"/>
    <property type="match status" value="1"/>
</dbReference>
<dbReference type="InterPro" id="IPR015824">
    <property type="entry name" value="Phosphoglycerate_kinase_N"/>
</dbReference>
<dbReference type="GO" id="GO:0008176">
    <property type="term" value="F:tRNA (guanine(46)-N7)-methyltransferase activity"/>
    <property type="evidence" value="ECO:0007669"/>
    <property type="project" value="UniProtKB-EC"/>
</dbReference>
<accession>A0AAD5I6E4</accession>
<reference evidence="14" key="1">
    <citation type="journal article" date="2022" name="Plant J.">
        <title>Strategies of tolerance reflected in two North American maple genomes.</title>
        <authorList>
            <person name="McEvoy S.L."/>
            <person name="Sezen U.U."/>
            <person name="Trouern-Trend A."/>
            <person name="McMahon S.M."/>
            <person name="Schaberg P.G."/>
            <person name="Yang J."/>
            <person name="Wegrzyn J.L."/>
            <person name="Swenson N.G."/>
        </authorList>
    </citation>
    <scope>NUCLEOTIDE SEQUENCE</scope>
    <source>
        <strain evidence="14">91603</strain>
    </source>
</reference>
<dbReference type="SUPFAM" id="SSF53335">
    <property type="entry name" value="S-adenosyl-L-methionine-dependent methyltransferases"/>
    <property type="match status" value="1"/>
</dbReference>
<comment type="cofactor">
    <cofactor evidence="2">
        <name>Mg(2+)</name>
        <dbReference type="ChEBI" id="CHEBI:18420"/>
    </cofactor>
</comment>
<protein>
    <recommendedName>
        <fullName evidence="12">Phosphoglycerate kinase</fullName>
        <ecNumber evidence="12">2.7.2.3</ecNumber>
    </recommendedName>
</protein>
<comment type="catalytic activity">
    <reaction evidence="12">
        <text>(2R)-3-phosphoglycerate + ATP = (2R)-3-phospho-glyceroyl phosphate + ADP</text>
        <dbReference type="Rhea" id="RHEA:14801"/>
        <dbReference type="ChEBI" id="CHEBI:30616"/>
        <dbReference type="ChEBI" id="CHEBI:57604"/>
        <dbReference type="ChEBI" id="CHEBI:58272"/>
        <dbReference type="ChEBI" id="CHEBI:456216"/>
        <dbReference type="EC" id="2.7.2.3"/>
    </reaction>
</comment>
<dbReference type="GO" id="GO:0043531">
    <property type="term" value="F:ADP binding"/>
    <property type="evidence" value="ECO:0007669"/>
    <property type="project" value="TreeGrafter"/>
</dbReference>
<dbReference type="FunFam" id="3.40.50.150:FF:000194">
    <property type="entry name" value="Phosphoglycerate kinase"/>
    <property type="match status" value="1"/>
</dbReference>
<comment type="subunit">
    <text evidence="13">Monomer.</text>
</comment>
<dbReference type="Pfam" id="PF02390">
    <property type="entry name" value="Methyltransf_4"/>
    <property type="match status" value="1"/>
</dbReference>
<comment type="similarity">
    <text evidence="3 12">Belongs to the phosphoglycerate kinase family.</text>
</comment>
<evidence type="ECO:0000256" key="2">
    <source>
        <dbReference type="ARBA" id="ARBA00001946"/>
    </source>
</evidence>
<keyword evidence="4" id="KW-0489">Methyltransferase</keyword>
<name>A0AAD5I6E4_ACENE</name>
<dbReference type="Gene3D" id="3.40.50.150">
    <property type="entry name" value="Vaccinia Virus protein VP39"/>
    <property type="match status" value="1"/>
</dbReference>
<keyword evidence="5 12" id="KW-0808">Transferase</keyword>
<dbReference type="InterPro" id="IPR001576">
    <property type="entry name" value="Phosphoglycerate_kinase"/>
</dbReference>
<keyword evidence="10" id="KW-0067">ATP-binding</keyword>
<dbReference type="PANTHER" id="PTHR11406">
    <property type="entry name" value="PHOSPHOGLYCERATE KINASE"/>
    <property type="match status" value="1"/>
</dbReference>
<comment type="catalytic activity">
    <reaction evidence="1">
        <text>guanosine(46) in tRNA + S-adenosyl-L-methionine = N(7)-methylguanosine(46) in tRNA + S-adenosyl-L-homocysteine</text>
        <dbReference type="Rhea" id="RHEA:42708"/>
        <dbReference type="Rhea" id="RHEA-COMP:10188"/>
        <dbReference type="Rhea" id="RHEA-COMP:10189"/>
        <dbReference type="ChEBI" id="CHEBI:57856"/>
        <dbReference type="ChEBI" id="CHEBI:59789"/>
        <dbReference type="ChEBI" id="CHEBI:74269"/>
        <dbReference type="ChEBI" id="CHEBI:74480"/>
        <dbReference type="EC" id="2.1.1.33"/>
    </reaction>
</comment>
<evidence type="ECO:0000256" key="4">
    <source>
        <dbReference type="ARBA" id="ARBA00022603"/>
    </source>
</evidence>
<dbReference type="InterPro" id="IPR036043">
    <property type="entry name" value="Phosphoglycerate_kinase_sf"/>
</dbReference>
<dbReference type="Gene3D" id="3.40.50.1260">
    <property type="entry name" value="Phosphoglycerate kinase, N-terminal domain"/>
    <property type="match status" value="2"/>
</dbReference>
<evidence type="ECO:0000256" key="1">
    <source>
        <dbReference type="ARBA" id="ARBA00000142"/>
    </source>
</evidence>
<keyword evidence="11" id="KW-0460">Magnesium</keyword>
<evidence type="ECO:0000256" key="10">
    <source>
        <dbReference type="ARBA" id="ARBA00022840"/>
    </source>
</evidence>
<evidence type="ECO:0000313" key="14">
    <source>
        <dbReference type="EMBL" id="KAI9153761.1"/>
    </source>
</evidence>
<evidence type="ECO:0000313" key="15">
    <source>
        <dbReference type="Proteomes" id="UP001064489"/>
    </source>
</evidence>
<keyword evidence="9 12" id="KW-0418">Kinase</keyword>
<evidence type="ECO:0000256" key="5">
    <source>
        <dbReference type="ARBA" id="ARBA00022679"/>
    </source>
</evidence>
<keyword evidence="7" id="KW-0819">tRNA processing</keyword>
<dbReference type="GO" id="GO:0006094">
    <property type="term" value="P:gluconeogenesis"/>
    <property type="evidence" value="ECO:0007669"/>
    <property type="project" value="TreeGrafter"/>
</dbReference>
<dbReference type="Proteomes" id="UP001064489">
    <property type="component" value="Chromosome 11"/>
</dbReference>
<evidence type="ECO:0000256" key="8">
    <source>
        <dbReference type="ARBA" id="ARBA00022741"/>
    </source>
</evidence>
<dbReference type="InterPro" id="IPR029063">
    <property type="entry name" value="SAM-dependent_MTases_sf"/>
</dbReference>
<dbReference type="PROSITE" id="PS51625">
    <property type="entry name" value="SAM_MT_TRMB"/>
    <property type="match status" value="1"/>
</dbReference>